<feature type="domain" description="CCHC-type" evidence="3">
    <location>
        <begin position="92"/>
        <end position="107"/>
    </location>
</feature>
<dbReference type="PROSITE" id="PS50158">
    <property type="entry name" value="ZF_CCHC"/>
    <property type="match status" value="2"/>
</dbReference>
<sequence>MGDREAIEWIVDGLNNPRYRDFLGPLSRYKRPSELLADLRYSNLNFKEIPAVAERRQVNRPAQFSAQLTCYACKQPGHTARTCPRARPLPSCYKCGQSGHMSRACPENIWRKQQGALERPTTTTTTARGETANV</sequence>
<keyword evidence="1" id="KW-0479">Metal-binding</keyword>
<dbReference type="GO" id="GO:0003676">
    <property type="term" value="F:nucleic acid binding"/>
    <property type="evidence" value="ECO:0007669"/>
    <property type="project" value="InterPro"/>
</dbReference>
<evidence type="ECO:0000256" key="2">
    <source>
        <dbReference type="SAM" id="MobiDB-lite"/>
    </source>
</evidence>
<dbReference type="EMBL" id="JAIFRP010000067">
    <property type="protein sequence ID" value="KAK2579989.1"/>
    <property type="molecule type" value="Genomic_DNA"/>
</dbReference>
<protein>
    <recommendedName>
        <fullName evidence="3">CCHC-type domain-containing protein</fullName>
    </recommendedName>
</protein>
<dbReference type="AlphaFoldDB" id="A0AAD9RHR0"/>
<organism evidence="4 5">
    <name type="scientific">Odynerus spinipes</name>
    <dbReference type="NCBI Taxonomy" id="1348599"/>
    <lineage>
        <taxon>Eukaryota</taxon>
        <taxon>Metazoa</taxon>
        <taxon>Ecdysozoa</taxon>
        <taxon>Arthropoda</taxon>
        <taxon>Hexapoda</taxon>
        <taxon>Insecta</taxon>
        <taxon>Pterygota</taxon>
        <taxon>Neoptera</taxon>
        <taxon>Endopterygota</taxon>
        <taxon>Hymenoptera</taxon>
        <taxon>Apocrita</taxon>
        <taxon>Aculeata</taxon>
        <taxon>Vespoidea</taxon>
        <taxon>Vespidae</taxon>
        <taxon>Eumeninae</taxon>
        <taxon>Odynerus</taxon>
    </lineage>
</organism>
<dbReference type="Proteomes" id="UP001258017">
    <property type="component" value="Unassembled WGS sequence"/>
</dbReference>
<dbReference type="SMART" id="SM00343">
    <property type="entry name" value="ZnF_C2HC"/>
    <property type="match status" value="2"/>
</dbReference>
<reference evidence="4" key="2">
    <citation type="journal article" date="2023" name="Commun. Biol.">
        <title>Intrasexual cuticular hydrocarbon dimorphism in a wasp sheds light on hydrocarbon biosynthesis genes in Hymenoptera.</title>
        <authorList>
            <person name="Moris V.C."/>
            <person name="Podsiadlowski L."/>
            <person name="Martin S."/>
            <person name="Oeyen J.P."/>
            <person name="Donath A."/>
            <person name="Petersen M."/>
            <person name="Wilbrandt J."/>
            <person name="Misof B."/>
            <person name="Liedtke D."/>
            <person name="Thamm M."/>
            <person name="Scheiner R."/>
            <person name="Schmitt T."/>
            <person name="Niehuis O."/>
        </authorList>
    </citation>
    <scope>NUCLEOTIDE SEQUENCE</scope>
    <source>
        <strain evidence="4">GBR_01_08_01A</strain>
    </source>
</reference>
<accession>A0AAD9RHR0</accession>
<proteinExistence type="predicted"/>
<dbReference type="InterPro" id="IPR036875">
    <property type="entry name" value="Znf_CCHC_sf"/>
</dbReference>
<dbReference type="PANTHER" id="PTHR23002">
    <property type="entry name" value="ZINC FINGER CCHC DOMAIN CONTAINING PROTEIN"/>
    <property type="match status" value="1"/>
</dbReference>
<keyword evidence="1" id="KW-0863">Zinc-finger</keyword>
<dbReference type="Pfam" id="PF00098">
    <property type="entry name" value="zf-CCHC"/>
    <property type="match status" value="2"/>
</dbReference>
<feature type="domain" description="CCHC-type" evidence="3">
    <location>
        <begin position="70"/>
        <end position="85"/>
    </location>
</feature>
<dbReference type="SUPFAM" id="SSF57756">
    <property type="entry name" value="Retrovirus zinc finger-like domains"/>
    <property type="match status" value="1"/>
</dbReference>
<keyword evidence="1" id="KW-0862">Zinc</keyword>
<dbReference type="InterPro" id="IPR051714">
    <property type="entry name" value="Znf_CCHC_NABP"/>
</dbReference>
<feature type="region of interest" description="Disordered" evidence="2">
    <location>
        <begin position="115"/>
        <end position="134"/>
    </location>
</feature>
<keyword evidence="5" id="KW-1185">Reference proteome</keyword>
<dbReference type="Gene3D" id="4.10.60.10">
    <property type="entry name" value="Zinc finger, CCHC-type"/>
    <property type="match status" value="2"/>
</dbReference>
<name>A0AAD9RHR0_9HYME</name>
<gene>
    <name evidence="4" type="ORF">KPH14_012295</name>
</gene>
<evidence type="ECO:0000313" key="4">
    <source>
        <dbReference type="EMBL" id="KAK2579989.1"/>
    </source>
</evidence>
<evidence type="ECO:0000256" key="1">
    <source>
        <dbReference type="PROSITE-ProRule" id="PRU00047"/>
    </source>
</evidence>
<dbReference type="GO" id="GO:0008270">
    <property type="term" value="F:zinc ion binding"/>
    <property type="evidence" value="ECO:0007669"/>
    <property type="project" value="UniProtKB-KW"/>
</dbReference>
<evidence type="ECO:0000313" key="5">
    <source>
        <dbReference type="Proteomes" id="UP001258017"/>
    </source>
</evidence>
<dbReference type="InterPro" id="IPR001878">
    <property type="entry name" value="Znf_CCHC"/>
</dbReference>
<reference evidence="4" key="1">
    <citation type="submission" date="2021-08" db="EMBL/GenBank/DDBJ databases">
        <authorList>
            <person name="Misof B."/>
            <person name="Oliver O."/>
            <person name="Podsiadlowski L."/>
            <person name="Donath A."/>
            <person name="Peters R."/>
            <person name="Mayer C."/>
            <person name="Rust J."/>
            <person name="Gunkel S."/>
            <person name="Lesny P."/>
            <person name="Martin S."/>
            <person name="Oeyen J.P."/>
            <person name="Petersen M."/>
            <person name="Panagiotis P."/>
            <person name="Wilbrandt J."/>
            <person name="Tanja T."/>
        </authorList>
    </citation>
    <scope>NUCLEOTIDE SEQUENCE</scope>
    <source>
        <strain evidence="4">GBR_01_08_01A</strain>
        <tissue evidence="4">Thorax + abdomen</tissue>
    </source>
</reference>
<comment type="caution">
    <text evidence="4">The sequence shown here is derived from an EMBL/GenBank/DDBJ whole genome shotgun (WGS) entry which is preliminary data.</text>
</comment>
<evidence type="ECO:0000259" key="3">
    <source>
        <dbReference type="PROSITE" id="PS50158"/>
    </source>
</evidence>